<sequence length="349" mass="38863">MPALQSNSGVKVLVTGANGFVAMAIIQRLLGLGFSVRGTVRSQEKAEETKKIFSSYGDRLELLIIEDLTQDGALDDAVKGIDAIEHTASPGPGHLPDEDPYEIYINPAVQGTLSILNSILKNGSQVKRVVITSSLAAMMRPIDGPTVLDENDWGDEYVRIVETQGKSASPMEKYYASKTLSERAAWDFCEKHKGMIGWDLVTINPSLIIGPLLQDFQELHEVTPSVRLWFHFMATEQSEEILKSTLSYVDVRDVSAAHVNALKVEDAGGQRFILSAESITWQDSRNHLLDRKPEYYTSGIFKRGNPNLKSYIPLTLKTQKAESILGIKYKSRDETLLSVAEEYRRRGFL</sequence>
<evidence type="ECO:0000259" key="3">
    <source>
        <dbReference type="Pfam" id="PF01370"/>
    </source>
</evidence>
<dbReference type="Gene3D" id="3.40.50.720">
    <property type="entry name" value="NAD(P)-binding Rossmann-like Domain"/>
    <property type="match status" value="1"/>
</dbReference>
<dbReference type="AlphaFoldDB" id="A0A8H7Y9D7"/>
<protein>
    <recommendedName>
        <fullName evidence="3">NAD-dependent epimerase/dehydratase domain-containing protein</fullName>
    </recommendedName>
</protein>
<organism evidence="4">
    <name type="scientific">Psilocybe cubensis</name>
    <name type="common">Psychedelic mushroom</name>
    <name type="synonym">Stropharia cubensis</name>
    <dbReference type="NCBI Taxonomy" id="181762"/>
    <lineage>
        <taxon>Eukaryota</taxon>
        <taxon>Fungi</taxon>
        <taxon>Dikarya</taxon>
        <taxon>Basidiomycota</taxon>
        <taxon>Agaricomycotina</taxon>
        <taxon>Agaricomycetes</taxon>
        <taxon>Agaricomycetidae</taxon>
        <taxon>Agaricales</taxon>
        <taxon>Agaricineae</taxon>
        <taxon>Strophariaceae</taxon>
        <taxon>Psilocybe</taxon>
    </lineage>
</organism>
<reference evidence="4" key="1">
    <citation type="submission" date="2021-02" db="EMBL/GenBank/DDBJ databases">
        <title>Psilocybe cubensis genome.</title>
        <authorList>
            <person name="Mckernan K.J."/>
            <person name="Crawford S."/>
            <person name="Trippe A."/>
            <person name="Kane L.T."/>
            <person name="Mclaughlin S."/>
        </authorList>
    </citation>
    <scope>NUCLEOTIDE SEQUENCE [LARGE SCALE GENOMIC DNA]</scope>
    <source>
        <strain evidence="4">MGC-MH-2018</strain>
    </source>
</reference>
<accession>A0A8H7Y9D7</accession>
<gene>
    <name evidence="4" type="ORF">JR316_001490</name>
</gene>
<evidence type="ECO:0000256" key="2">
    <source>
        <dbReference type="ARBA" id="ARBA00023445"/>
    </source>
</evidence>
<dbReference type="PANTHER" id="PTHR10366">
    <property type="entry name" value="NAD DEPENDENT EPIMERASE/DEHYDRATASE"/>
    <property type="match status" value="1"/>
</dbReference>
<feature type="domain" description="NAD-dependent epimerase/dehydratase" evidence="3">
    <location>
        <begin position="12"/>
        <end position="269"/>
    </location>
</feature>
<evidence type="ECO:0000256" key="1">
    <source>
        <dbReference type="ARBA" id="ARBA00023002"/>
    </source>
</evidence>
<name>A0A8H7Y9D7_PSICU</name>
<dbReference type="InterPro" id="IPR050425">
    <property type="entry name" value="NAD(P)_dehydrat-like"/>
</dbReference>
<dbReference type="SUPFAM" id="SSF51735">
    <property type="entry name" value="NAD(P)-binding Rossmann-fold domains"/>
    <property type="match status" value="1"/>
</dbReference>
<evidence type="ECO:0000313" key="4">
    <source>
        <dbReference type="EMBL" id="KAG5174822.1"/>
    </source>
</evidence>
<dbReference type="Pfam" id="PF01370">
    <property type="entry name" value="Epimerase"/>
    <property type="match status" value="1"/>
</dbReference>
<dbReference type="GO" id="GO:0016616">
    <property type="term" value="F:oxidoreductase activity, acting on the CH-OH group of donors, NAD or NADP as acceptor"/>
    <property type="evidence" value="ECO:0007669"/>
    <property type="project" value="TreeGrafter"/>
</dbReference>
<dbReference type="PANTHER" id="PTHR10366:SF564">
    <property type="entry name" value="STEROL-4-ALPHA-CARBOXYLATE 3-DEHYDROGENASE, DECARBOXYLATING"/>
    <property type="match status" value="1"/>
</dbReference>
<comment type="similarity">
    <text evidence="2">Belongs to the NAD(P)-dependent epimerase/dehydratase family. Dihydroflavonol-4-reductase subfamily.</text>
</comment>
<keyword evidence="1" id="KW-0560">Oxidoreductase</keyword>
<dbReference type="EMBL" id="JAFIQS010000001">
    <property type="protein sequence ID" value="KAG5174822.1"/>
    <property type="molecule type" value="Genomic_DNA"/>
</dbReference>
<dbReference type="InterPro" id="IPR001509">
    <property type="entry name" value="Epimerase_deHydtase"/>
</dbReference>
<comment type="caution">
    <text evidence="4">The sequence shown here is derived from an EMBL/GenBank/DDBJ whole genome shotgun (WGS) entry which is preliminary data.</text>
</comment>
<proteinExistence type="inferred from homology"/>
<dbReference type="InterPro" id="IPR036291">
    <property type="entry name" value="NAD(P)-bd_dom_sf"/>
</dbReference>